<feature type="non-terminal residue" evidence="2">
    <location>
        <position position="293"/>
    </location>
</feature>
<dbReference type="EMBL" id="BARV01000439">
    <property type="protein sequence ID" value="GAH98435.1"/>
    <property type="molecule type" value="Genomic_DNA"/>
</dbReference>
<gene>
    <name evidence="2" type="ORF">S06H3_01692</name>
</gene>
<evidence type="ECO:0000256" key="1">
    <source>
        <dbReference type="SAM" id="Phobius"/>
    </source>
</evidence>
<accession>X1KXR9</accession>
<keyword evidence="1" id="KW-0812">Transmembrane</keyword>
<keyword evidence="1" id="KW-0472">Membrane</keyword>
<keyword evidence="1" id="KW-1133">Transmembrane helix</keyword>
<dbReference type="AlphaFoldDB" id="X1KXR9"/>
<sequence length="293" mass="33244">MSSFAIKLNPSVKELRIWLLKISFGVVFVVFGIFGVFSDTFAFPTAWNVSFEDSEGYELGDLRLQKGEWSDIADFVITADTDYVLEGSRGVKTEGSDARQIIWTPTESIDSASSEGFHYLNLPFKSGVAGAGVLRFYFFGTQGPSIRYDVDSYDLRWNGATVFCDDPIPRGSTDRVIGDDVLPAHTWAEFGLKFDMDNNLLWLSWTIDGITTNYSEDTNDCFWFTEDLPYDKNFSKITIMKSKPIFAFDNLNTIGPCSLDNCGACEEWFECQVVGCCWYYQPWYTPPFDNFCD</sequence>
<reference evidence="2" key="1">
    <citation type="journal article" date="2014" name="Front. Microbiol.">
        <title>High frequency of phylogenetically diverse reductive dehalogenase-homologous genes in deep subseafloor sedimentary metagenomes.</title>
        <authorList>
            <person name="Kawai M."/>
            <person name="Futagami T."/>
            <person name="Toyoda A."/>
            <person name="Takaki Y."/>
            <person name="Nishi S."/>
            <person name="Hori S."/>
            <person name="Arai W."/>
            <person name="Tsubouchi T."/>
            <person name="Morono Y."/>
            <person name="Uchiyama I."/>
            <person name="Ito T."/>
            <person name="Fujiyama A."/>
            <person name="Inagaki F."/>
            <person name="Takami H."/>
        </authorList>
    </citation>
    <scope>NUCLEOTIDE SEQUENCE</scope>
    <source>
        <strain evidence="2">Expedition CK06-06</strain>
    </source>
</reference>
<protein>
    <submittedName>
        <fullName evidence="2">Uncharacterized protein</fullName>
    </submittedName>
</protein>
<feature type="transmembrane region" description="Helical" evidence="1">
    <location>
        <begin position="17"/>
        <end position="37"/>
    </location>
</feature>
<evidence type="ECO:0000313" key="2">
    <source>
        <dbReference type="EMBL" id="GAH98435.1"/>
    </source>
</evidence>
<comment type="caution">
    <text evidence="2">The sequence shown here is derived from an EMBL/GenBank/DDBJ whole genome shotgun (WGS) entry which is preliminary data.</text>
</comment>
<proteinExistence type="predicted"/>
<organism evidence="2">
    <name type="scientific">marine sediment metagenome</name>
    <dbReference type="NCBI Taxonomy" id="412755"/>
    <lineage>
        <taxon>unclassified sequences</taxon>
        <taxon>metagenomes</taxon>
        <taxon>ecological metagenomes</taxon>
    </lineage>
</organism>
<name>X1KXR9_9ZZZZ</name>